<organism evidence="1 2">
    <name type="scientific">Serinibacter salmoneus</name>
    <dbReference type="NCBI Taxonomy" id="556530"/>
    <lineage>
        <taxon>Bacteria</taxon>
        <taxon>Bacillati</taxon>
        <taxon>Actinomycetota</taxon>
        <taxon>Actinomycetes</taxon>
        <taxon>Micrococcales</taxon>
        <taxon>Beutenbergiaceae</taxon>
        <taxon>Serinibacter</taxon>
    </lineage>
</organism>
<name>A0A2A9D2R0_9MICO</name>
<gene>
    <name evidence="1" type="ORF">ATL40_2561</name>
</gene>
<keyword evidence="2" id="KW-1185">Reference proteome</keyword>
<dbReference type="OrthoDB" id="5186627at2"/>
<evidence type="ECO:0000313" key="2">
    <source>
        <dbReference type="Proteomes" id="UP000224915"/>
    </source>
</evidence>
<dbReference type="AlphaFoldDB" id="A0A2A9D2R0"/>
<dbReference type="Proteomes" id="UP000224915">
    <property type="component" value="Unassembled WGS sequence"/>
</dbReference>
<evidence type="ECO:0000313" key="1">
    <source>
        <dbReference type="EMBL" id="PFG20943.1"/>
    </source>
</evidence>
<accession>A0A2A9D2R0</accession>
<protein>
    <submittedName>
        <fullName evidence="1">Uncharacterized protein</fullName>
    </submittedName>
</protein>
<sequence>MSEIAQAAVAWIQMADFAQAEGAGKAALVGAGLSALPYVQERSATARFSVVADVELPYPMLPVDFPVEVALTTATGDLVSPRGGGAMRLAKIARVEQPQIPAGVGGEGRAVMRGRTRIIMDFGQGIPLPPGEVFQWRLMLDGDASRIWTWPFLVLGPRASGSGAVLG</sequence>
<proteinExistence type="predicted"/>
<comment type="caution">
    <text evidence="1">The sequence shown here is derived from an EMBL/GenBank/DDBJ whole genome shotgun (WGS) entry which is preliminary data.</text>
</comment>
<reference evidence="1 2" key="1">
    <citation type="submission" date="2017-10" db="EMBL/GenBank/DDBJ databases">
        <title>Sequencing the genomes of 1000 actinobacteria strains.</title>
        <authorList>
            <person name="Klenk H.-P."/>
        </authorList>
    </citation>
    <scope>NUCLEOTIDE SEQUENCE [LARGE SCALE GENOMIC DNA]</scope>
    <source>
        <strain evidence="1 2">DSM 21801</strain>
    </source>
</reference>
<dbReference type="EMBL" id="PDJD01000001">
    <property type="protein sequence ID" value="PFG20943.1"/>
    <property type="molecule type" value="Genomic_DNA"/>
</dbReference>
<dbReference type="RefSeq" id="WP_098469852.1">
    <property type="nucleotide sequence ID" value="NZ_PDJD01000001.1"/>
</dbReference>